<dbReference type="AlphaFoldDB" id="A0A494Y4C0"/>
<dbReference type="CDD" id="cd06124">
    <property type="entry name" value="cupin_NimR-like_N"/>
    <property type="match status" value="1"/>
</dbReference>
<evidence type="ECO:0000256" key="4">
    <source>
        <dbReference type="ARBA" id="ARBA00023159"/>
    </source>
</evidence>
<dbReference type="PANTHER" id="PTHR11019">
    <property type="entry name" value="HTH-TYPE TRANSCRIPTIONAL REGULATOR NIMR"/>
    <property type="match status" value="1"/>
</dbReference>
<dbReference type="GO" id="GO:0043565">
    <property type="term" value="F:sequence-specific DNA binding"/>
    <property type="evidence" value="ECO:0007669"/>
    <property type="project" value="InterPro"/>
</dbReference>
<dbReference type="InterPro" id="IPR003313">
    <property type="entry name" value="AraC-bd"/>
</dbReference>
<dbReference type="InterPro" id="IPR020449">
    <property type="entry name" value="Tscrpt_reg_AraC-type_HTH"/>
</dbReference>
<evidence type="ECO:0000313" key="7">
    <source>
        <dbReference type="EMBL" id="RKP57589.1"/>
    </source>
</evidence>
<dbReference type="InterPro" id="IPR018062">
    <property type="entry name" value="HTH_AraC-typ_CS"/>
</dbReference>
<dbReference type="Proteomes" id="UP000270342">
    <property type="component" value="Unassembled WGS sequence"/>
</dbReference>
<gene>
    <name evidence="7" type="ORF">D7S86_06460</name>
</gene>
<feature type="domain" description="HTH araC/xylS-type" evidence="6">
    <location>
        <begin position="160"/>
        <end position="257"/>
    </location>
</feature>
<dbReference type="InterPro" id="IPR009057">
    <property type="entry name" value="Homeodomain-like_sf"/>
</dbReference>
<dbReference type="Gene3D" id="1.10.10.60">
    <property type="entry name" value="Homeodomain-like"/>
    <property type="match status" value="2"/>
</dbReference>
<dbReference type="PROSITE" id="PS01124">
    <property type="entry name" value="HTH_ARAC_FAMILY_2"/>
    <property type="match status" value="1"/>
</dbReference>
<evidence type="ECO:0000256" key="1">
    <source>
        <dbReference type="ARBA" id="ARBA00022491"/>
    </source>
</evidence>
<evidence type="ECO:0000259" key="6">
    <source>
        <dbReference type="PROSITE" id="PS01124"/>
    </source>
</evidence>
<dbReference type="Pfam" id="PF02311">
    <property type="entry name" value="AraC_binding"/>
    <property type="match status" value="1"/>
</dbReference>
<organism evidence="7 8">
    <name type="scientific">Pararobbsia silviterrae</name>
    <dbReference type="NCBI Taxonomy" id="1792498"/>
    <lineage>
        <taxon>Bacteria</taxon>
        <taxon>Pseudomonadati</taxon>
        <taxon>Pseudomonadota</taxon>
        <taxon>Betaproteobacteria</taxon>
        <taxon>Burkholderiales</taxon>
        <taxon>Burkholderiaceae</taxon>
        <taxon>Pararobbsia</taxon>
    </lineage>
</organism>
<protein>
    <submittedName>
        <fullName evidence="7">AraC family transcriptional regulator</fullName>
    </submittedName>
</protein>
<dbReference type="OrthoDB" id="9804543at2"/>
<dbReference type="SUPFAM" id="SSF51182">
    <property type="entry name" value="RmlC-like cupins"/>
    <property type="match status" value="1"/>
</dbReference>
<name>A0A494Y4C0_9BURK</name>
<comment type="caution">
    <text evidence="7">The sequence shown here is derived from an EMBL/GenBank/DDBJ whole genome shotgun (WGS) entry which is preliminary data.</text>
</comment>
<dbReference type="PROSITE" id="PS00041">
    <property type="entry name" value="HTH_ARAC_FAMILY_1"/>
    <property type="match status" value="1"/>
</dbReference>
<keyword evidence="1" id="KW-0678">Repressor</keyword>
<accession>A0A494Y4C0</accession>
<reference evidence="7 8" key="1">
    <citation type="submission" date="2018-10" db="EMBL/GenBank/DDBJ databases">
        <title>Robbsia sp. DHC34, isolated from soil.</title>
        <authorList>
            <person name="Gao Z.-H."/>
            <person name="Qiu L.-H."/>
        </authorList>
    </citation>
    <scope>NUCLEOTIDE SEQUENCE [LARGE SCALE GENOMIC DNA]</scope>
    <source>
        <strain evidence="7 8">DHC34</strain>
    </source>
</reference>
<dbReference type="PANTHER" id="PTHR11019:SF159">
    <property type="entry name" value="TRANSCRIPTIONAL REGULATOR-RELATED"/>
    <property type="match status" value="1"/>
</dbReference>
<evidence type="ECO:0000256" key="5">
    <source>
        <dbReference type="ARBA" id="ARBA00023163"/>
    </source>
</evidence>
<keyword evidence="8" id="KW-1185">Reference proteome</keyword>
<dbReference type="RefSeq" id="WP_121084707.1">
    <property type="nucleotide sequence ID" value="NZ_RBZU01000002.1"/>
</dbReference>
<keyword evidence="4" id="KW-0010">Activator</keyword>
<dbReference type="InterPro" id="IPR018060">
    <property type="entry name" value="HTH_AraC"/>
</dbReference>
<dbReference type="SMART" id="SM00342">
    <property type="entry name" value="HTH_ARAC"/>
    <property type="match status" value="1"/>
</dbReference>
<keyword evidence="3" id="KW-0238">DNA-binding</keyword>
<dbReference type="Pfam" id="PF12833">
    <property type="entry name" value="HTH_18"/>
    <property type="match status" value="1"/>
</dbReference>
<keyword evidence="2" id="KW-0805">Transcription regulation</keyword>
<dbReference type="FunFam" id="1.10.10.60:FF:000132">
    <property type="entry name" value="AraC family transcriptional regulator"/>
    <property type="match status" value="1"/>
</dbReference>
<keyword evidence="5" id="KW-0804">Transcription</keyword>
<dbReference type="InterPro" id="IPR011051">
    <property type="entry name" value="RmlC_Cupin_sf"/>
</dbReference>
<evidence type="ECO:0000256" key="3">
    <source>
        <dbReference type="ARBA" id="ARBA00023125"/>
    </source>
</evidence>
<proteinExistence type="predicted"/>
<evidence type="ECO:0000256" key="2">
    <source>
        <dbReference type="ARBA" id="ARBA00023015"/>
    </source>
</evidence>
<dbReference type="GO" id="GO:0003700">
    <property type="term" value="F:DNA-binding transcription factor activity"/>
    <property type="evidence" value="ECO:0007669"/>
    <property type="project" value="InterPro"/>
</dbReference>
<dbReference type="EMBL" id="RBZU01000002">
    <property type="protein sequence ID" value="RKP57589.1"/>
    <property type="molecule type" value="Genomic_DNA"/>
</dbReference>
<dbReference type="SUPFAM" id="SSF46689">
    <property type="entry name" value="Homeodomain-like"/>
    <property type="match status" value="2"/>
</dbReference>
<evidence type="ECO:0000313" key="8">
    <source>
        <dbReference type="Proteomes" id="UP000270342"/>
    </source>
</evidence>
<sequence>MTKAKLQTFGPVAGARPVIAQSIDYDDGAHEIAHVHHRAQLVHATTGIVRTVTPYGLWMLTSDHALLIGSQIEHELHMVGSVSMRTLYIEPDSLAGFSGECRVIEMSDLLRASVLGMFDPVIGEAERDAMLAPLILHLLQTSRDAPGNSRLPLPASARVRRICEALIANPSSVDTLERWGERVGASARTLARLFREETGMTFGQWREQLRLVEAVSKLATGGTVADVAQTLGYADARTFSVMFRRAFGYSPQEHRRRAGGGE</sequence>
<dbReference type="PRINTS" id="PR00032">
    <property type="entry name" value="HTHARAC"/>
</dbReference>